<dbReference type="GeneID" id="35124199"/>
<evidence type="ECO:0000313" key="4">
    <source>
        <dbReference type="Proteomes" id="UP000591058"/>
    </source>
</evidence>
<proteinExistence type="predicted"/>
<name>A0A2H4VEY8_9EURY</name>
<organism evidence="1 3">
    <name type="scientific">Methanobacterium subterraneum</name>
    <dbReference type="NCBI Taxonomy" id="59277"/>
    <lineage>
        <taxon>Archaea</taxon>
        <taxon>Methanobacteriati</taxon>
        <taxon>Methanobacteriota</taxon>
        <taxon>Methanomada group</taxon>
        <taxon>Methanobacteria</taxon>
        <taxon>Methanobacteriales</taxon>
        <taxon>Methanobacteriaceae</taxon>
        <taxon>Methanobacterium</taxon>
    </lineage>
</organism>
<dbReference type="Proteomes" id="UP000232806">
    <property type="component" value="Chromosome"/>
</dbReference>
<sequence length="72" mass="8566">MKNQEIKVGNSVKIENRIFYPILKIFHWKHHENEVYSISPLALVVVEGEMKYILPMEEFDDPEMLESLMNMV</sequence>
<dbReference type="Proteomes" id="UP000591058">
    <property type="component" value="Unassembled WGS sequence"/>
</dbReference>
<evidence type="ECO:0000313" key="1">
    <source>
        <dbReference type="EMBL" id="AUB56610.1"/>
    </source>
</evidence>
<protein>
    <submittedName>
        <fullName evidence="1">Uncharacterized protein</fullName>
    </submittedName>
</protein>
<dbReference type="EMBL" id="JABBYL010000025">
    <property type="protein sequence ID" value="NMO09603.1"/>
    <property type="molecule type" value="Genomic_DNA"/>
</dbReference>
<reference evidence="2 4" key="2">
    <citation type="submission" date="2020-04" db="EMBL/GenBank/DDBJ databases">
        <title>Draft genome of Methanobacterium subterraneum isolated from animal feces.</title>
        <authorList>
            <person name="Ouboter H.T."/>
            <person name="Berger S."/>
            <person name="Gungor E."/>
            <person name="Jetten M.S.M."/>
            <person name="Welte C.U."/>
        </authorList>
    </citation>
    <scope>NUCLEOTIDE SEQUENCE [LARGE SCALE GENOMIC DNA]</scope>
    <source>
        <strain evidence="2">HO_2020</strain>
    </source>
</reference>
<dbReference type="OrthoDB" id="70762at2157"/>
<gene>
    <name evidence="1" type="ORF">BK007_11725</name>
    <name evidence="2" type="ORF">HG719_07135</name>
</gene>
<evidence type="ECO:0000313" key="3">
    <source>
        <dbReference type="Proteomes" id="UP000232806"/>
    </source>
</evidence>
<dbReference type="AlphaFoldDB" id="A0A2H4VEY8"/>
<dbReference type="EMBL" id="CP017766">
    <property type="protein sequence ID" value="AUB56610.1"/>
    <property type="molecule type" value="Genomic_DNA"/>
</dbReference>
<reference evidence="1 3" key="1">
    <citation type="submission" date="2016-10" db="EMBL/GenBank/DDBJ databases">
        <title>Comparative genomics between deep and shallow subseafloor isolates.</title>
        <authorList>
            <person name="Ishii S."/>
            <person name="Miller J.R."/>
            <person name="Sutton G."/>
            <person name="Suzuki S."/>
            <person name="Methe B."/>
            <person name="Inagaki F."/>
            <person name="Imachi H."/>
        </authorList>
    </citation>
    <scope>NUCLEOTIDE SEQUENCE [LARGE SCALE GENOMIC DNA]</scope>
    <source>
        <strain evidence="1 3">MO-MB1</strain>
    </source>
</reference>
<evidence type="ECO:0000313" key="2">
    <source>
        <dbReference type="EMBL" id="NMO09603.1"/>
    </source>
</evidence>
<dbReference type="RefSeq" id="WP_100906592.1">
    <property type="nucleotide sequence ID" value="NZ_CP017766.1"/>
</dbReference>
<accession>A0A2H4VEY8</accession>